<keyword evidence="3" id="KW-1185">Reference proteome</keyword>
<dbReference type="NCBIfam" id="TIGR00254">
    <property type="entry name" value="GGDEF"/>
    <property type="match status" value="1"/>
</dbReference>
<dbReference type="Gene3D" id="3.30.70.270">
    <property type="match status" value="1"/>
</dbReference>
<sequence>MPMLLWLDAAGRIRAAGPTLARVIGRAERLFDAFAVQVPVGATGVADLLAAPRLRLRAADGTVLRGLAVPDGAGGALVNLSFGIGVVEAVRRYRLTEADFAPTELTVELLYLVEAKAAVTDELRQLAARIEGARVRAEAEAQSDALTGIGNLRALRAALEGLVAGGRRFGLIHVDLDHFKAVNDTLGHAAGDHVLAEAARVLASETRAGDTVARVGGDEFVLLLPSVPDAARLQAVAERLTARMAEPIDYGGAQCRVAASLGLVLSDRHRGARADDLLAAADAALYAAKRAGRGRAVLAEAQEEEG</sequence>
<dbReference type="KEGG" id="geh:HYN69_05110"/>
<dbReference type="SMART" id="SM00267">
    <property type="entry name" value="GGDEF"/>
    <property type="match status" value="1"/>
</dbReference>
<dbReference type="InterPro" id="IPR052163">
    <property type="entry name" value="DGC-Regulatory_Protein"/>
</dbReference>
<accession>A0A2S0UQZ7</accession>
<dbReference type="PROSITE" id="PS50887">
    <property type="entry name" value="GGDEF"/>
    <property type="match status" value="1"/>
</dbReference>
<protein>
    <submittedName>
        <fullName evidence="2">GGDEF domain-containing protein</fullName>
    </submittedName>
</protein>
<organism evidence="2 3">
    <name type="scientific">Paragemmobacter aquarius</name>
    <dbReference type="NCBI Taxonomy" id="2169400"/>
    <lineage>
        <taxon>Bacteria</taxon>
        <taxon>Pseudomonadati</taxon>
        <taxon>Pseudomonadota</taxon>
        <taxon>Alphaproteobacteria</taxon>
        <taxon>Rhodobacterales</taxon>
        <taxon>Paracoccaceae</taxon>
        <taxon>Paragemmobacter</taxon>
    </lineage>
</organism>
<dbReference type="Pfam" id="PF00990">
    <property type="entry name" value="GGDEF"/>
    <property type="match status" value="1"/>
</dbReference>
<dbReference type="CDD" id="cd01949">
    <property type="entry name" value="GGDEF"/>
    <property type="match status" value="1"/>
</dbReference>
<name>A0A2S0UQZ7_9RHOB</name>
<proteinExistence type="predicted"/>
<dbReference type="InterPro" id="IPR029787">
    <property type="entry name" value="Nucleotide_cyclase"/>
</dbReference>
<feature type="domain" description="GGDEF" evidence="1">
    <location>
        <begin position="167"/>
        <end position="301"/>
    </location>
</feature>
<reference evidence="2 3" key="1">
    <citation type="submission" date="2018-04" db="EMBL/GenBank/DDBJ databases">
        <title>Genome sequencing of Gemmobacter.</title>
        <authorList>
            <person name="Yi H."/>
            <person name="Baek M.-G."/>
        </authorList>
    </citation>
    <scope>NUCLEOTIDE SEQUENCE [LARGE SCALE GENOMIC DNA]</scope>
    <source>
        <strain evidence="2 3">HYN0069</strain>
    </source>
</reference>
<evidence type="ECO:0000313" key="2">
    <source>
        <dbReference type="EMBL" id="AWB50231.1"/>
    </source>
</evidence>
<dbReference type="SUPFAM" id="SSF55073">
    <property type="entry name" value="Nucleotide cyclase"/>
    <property type="match status" value="1"/>
</dbReference>
<dbReference type="InterPro" id="IPR000160">
    <property type="entry name" value="GGDEF_dom"/>
</dbReference>
<evidence type="ECO:0000259" key="1">
    <source>
        <dbReference type="PROSITE" id="PS50887"/>
    </source>
</evidence>
<dbReference type="InterPro" id="IPR043128">
    <property type="entry name" value="Rev_trsase/Diguanyl_cyclase"/>
</dbReference>
<dbReference type="PANTHER" id="PTHR46663:SF4">
    <property type="entry name" value="DIGUANYLATE CYCLASE DGCT-RELATED"/>
    <property type="match status" value="1"/>
</dbReference>
<dbReference type="EMBL" id="CP028918">
    <property type="protein sequence ID" value="AWB50231.1"/>
    <property type="molecule type" value="Genomic_DNA"/>
</dbReference>
<evidence type="ECO:0000313" key="3">
    <source>
        <dbReference type="Proteomes" id="UP000244496"/>
    </source>
</evidence>
<dbReference type="PANTHER" id="PTHR46663">
    <property type="entry name" value="DIGUANYLATE CYCLASE DGCT-RELATED"/>
    <property type="match status" value="1"/>
</dbReference>
<dbReference type="OrthoDB" id="9812260at2"/>
<gene>
    <name evidence="2" type="ORF">HYN69_05110</name>
</gene>
<dbReference type="AlphaFoldDB" id="A0A2S0UQZ7"/>
<dbReference type="Proteomes" id="UP000244496">
    <property type="component" value="Chromosome"/>
</dbReference>